<keyword evidence="1" id="KW-0812">Transmembrane</keyword>
<accession>A0A5E4QPP2</accession>
<gene>
    <name evidence="2" type="ORF">LSINAPIS_LOCUS10923</name>
</gene>
<keyword evidence="3" id="KW-1185">Reference proteome</keyword>
<dbReference type="Proteomes" id="UP000324832">
    <property type="component" value="Unassembled WGS sequence"/>
</dbReference>
<organism evidence="2 3">
    <name type="scientific">Leptidea sinapis</name>
    <dbReference type="NCBI Taxonomy" id="189913"/>
    <lineage>
        <taxon>Eukaryota</taxon>
        <taxon>Metazoa</taxon>
        <taxon>Ecdysozoa</taxon>
        <taxon>Arthropoda</taxon>
        <taxon>Hexapoda</taxon>
        <taxon>Insecta</taxon>
        <taxon>Pterygota</taxon>
        <taxon>Neoptera</taxon>
        <taxon>Endopterygota</taxon>
        <taxon>Lepidoptera</taxon>
        <taxon>Glossata</taxon>
        <taxon>Ditrysia</taxon>
        <taxon>Papilionoidea</taxon>
        <taxon>Pieridae</taxon>
        <taxon>Dismorphiinae</taxon>
        <taxon>Leptidea</taxon>
    </lineage>
</organism>
<dbReference type="EMBL" id="FZQP02004556">
    <property type="protein sequence ID" value="VVD00240.1"/>
    <property type="molecule type" value="Genomic_DNA"/>
</dbReference>
<reference evidence="2 3" key="1">
    <citation type="submission" date="2017-07" db="EMBL/GenBank/DDBJ databases">
        <authorList>
            <person name="Talla V."/>
            <person name="Backstrom N."/>
        </authorList>
    </citation>
    <scope>NUCLEOTIDE SEQUENCE [LARGE SCALE GENOMIC DNA]</scope>
</reference>
<dbReference type="AlphaFoldDB" id="A0A5E4QPP2"/>
<name>A0A5E4QPP2_9NEOP</name>
<feature type="transmembrane region" description="Helical" evidence="1">
    <location>
        <begin position="26"/>
        <end position="49"/>
    </location>
</feature>
<evidence type="ECO:0000313" key="3">
    <source>
        <dbReference type="Proteomes" id="UP000324832"/>
    </source>
</evidence>
<protein>
    <submittedName>
        <fullName evidence="2">Uncharacterized protein</fullName>
    </submittedName>
</protein>
<evidence type="ECO:0000256" key="1">
    <source>
        <dbReference type="SAM" id="Phobius"/>
    </source>
</evidence>
<sequence>MSFVKVSSCCFPFVESFVLTKLKHKFLVFSHNLYTSVSSVVSCLLWNGIRFNSKLIVRLFTLIKLLLKTCVWLSRRSF</sequence>
<keyword evidence="1" id="KW-0472">Membrane</keyword>
<evidence type="ECO:0000313" key="2">
    <source>
        <dbReference type="EMBL" id="VVD00240.1"/>
    </source>
</evidence>
<proteinExistence type="predicted"/>
<keyword evidence="1" id="KW-1133">Transmembrane helix</keyword>